<dbReference type="PROSITE" id="PS51225">
    <property type="entry name" value="MARVEL"/>
    <property type="match status" value="1"/>
</dbReference>
<reference evidence="8" key="2">
    <citation type="submission" date="2025-09" db="UniProtKB">
        <authorList>
            <consortium name="Ensembl"/>
        </authorList>
    </citation>
    <scope>IDENTIFICATION</scope>
</reference>
<evidence type="ECO:0000256" key="5">
    <source>
        <dbReference type="PROSITE-ProRule" id="PRU00581"/>
    </source>
</evidence>
<evidence type="ECO:0000259" key="7">
    <source>
        <dbReference type="PROSITE" id="PS51225"/>
    </source>
</evidence>
<evidence type="ECO:0000313" key="9">
    <source>
        <dbReference type="Proteomes" id="UP000694569"/>
    </source>
</evidence>
<evidence type="ECO:0000313" key="8">
    <source>
        <dbReference type="Ensembl" id="ENSLLEP00000038698.1"/>
    </source>
</evidence>
<dbReference type="Ensembl" id="ENSLLET00000040228.1">
    <property type="protein sequence ID" value="ENSLLEP00000038698.1"/>
    <property type="gene ID" value="ENSLLEG00000024538.1"/>
</dbReference>
<reference evidence="8" key="1">
    <citation type="submission" date="2025-08" db="UniProtKB">
        <authorList>
            <consortium name="Ensembl"/>
        </authorList>
    </citation>
    <scope>IDENTIFICATION</scope>
</reference>
<feature type="transmembrane region" description="Helical" evidence="6">
    <location>
        <begin position="12"/>
        <end position="41"/>
    </location>
</feature>
<dbReference type="GeneTree" id="ENSGT00950000183102"/>
<dbReference type="OrthoDB" id="8844724at2759"/>
<feature type="domain" description="MARVEL" evidence="7">
    <location>
        <begin position="11"/>
        <end position="204"/>
    </location>
</feature>
<evidence type="ECO:0000256" key="4">
    <source>
        <dbReference type="ARBA" id="ARBA00023136"/>
    </source>
</evidence>
<evidence type="ECO:0000256" key="3">
    <source>
        <dbReference type="ARBA" id="ARBA00022989"/>
    </source>
</evidence>
<keyword evidence="9" id="KW-1185">Reference proteome</keyword>
<feature type="transmembrane region" description="Helical" evidence="6">
    <location>
        <begin position="120"/>
        <end position="147"/>
    </location>
</feature>
<organism evidence="8 9">
    <name type="scientific">Leptobrachium leishanense</name>
    <name type="common">Leishan spiny toad</name>
    <dbReference type="NCBI Taxonomy" id="445787"/>
    <lineage>
        <taxon>Eukaryota</taxon>
        <taxon>Metazoa</taxon>
        <taxon>Chordata</taxon>
        <taxon>Craniata</taxon>
        <taxon>Vertebrata</taxon>
        <taxon>Euteleostomi</taxon>
        <taxon>Amphibia</taxon>
        <taxon>Batrachia</taxon>
        <taxon>Anura</taxon>
        <taxon>Pelobatoidea</taxon>
        <taxon>Megophryidae</taxon>
        <taxon>Leptobrachium</taxon>
    </lineage>
</organism>
<keyword evidence="3 6" id="KW-1133">Transmembrane helix</keyword>
<evidence type="ECO:0000256" key="2">
    <source>
        <dbReference type="ARBA" id="ARBA00022692"/>
    </source>
</evidence>
<feature type="transmembrane region" description="Helical" evidence="6">
    <location>
        <begin position="87"/>
        <end position="108"/>
    </location>
</feature>
<dbReference type="Proteomes" id="UP000694569">
    <property type="component" value="Unplaced"/>
</dbReference>
<name>A0A8C5QLX4_9ANUR</name>
<sequence>MSSLGDIGGLCKVWMAGILLMLEVILNALVLICIVSSYFVLSGFSSGLASGGFGGGSFGGGYFPFEGQELKQVRELDQQMTLLRAPLLYGGLTVSVLMAALTLAVLAAGSKPLPRLTVKWLLIEASFCMLAAVGYAAAIGVFLHFALQINATDVCKLRERLYARNGLNWMNCDLAGTDGGAAAFGVLLVIMYGVGVGLTFRAYREKNVRLGYDLLLSDCRIQSAFLQGNP</sequence>
<dbReference type="InterPro" id="IPR008253">
    <property type="entry name" value="Marvel"/>
</dbReference>
<keyword evidence="4 5" id="KW-0472">Membrane</keyword>
<comment type="subcellular location">
    <subcellularLocation>
        <location evidence="1">Membrane</location>
        <topology evidence="1">Multi-pass membrane protein</topology>
    </subcellularLocation>
</comment>
<dbReference type="AlphaFoldDB" id="A0A8C5QLX4"/>
<accession>A0A8C5QLX4</accession>
<keyword evidence="2 5" id="KW-0812">Transmembrane</keyword>
<proteinExistence type="predicted"/>
<evidence type="ECO:0000256" key="6">
    <source>
        <dbReference type="SAM" id="Phobius"/>
    </source>
</evidence>
<dbReference type="GO" id="GO:0016020">
    <property type="term" value="C:membrane"/>
    <property type="evidence" value="ECO:0007669"/>
    <property type="project" value="UniProtKB-SubCell"/>
</dbReference>
<feature type="transmembrane region" description="Helical" evidence="6">
    <location>
        <begin position="179"/>
        <end position="200"/>
    </location>
</feature>
<evidence type="ECO:0000256" key="1">
    <source>
        <dbReference type="ARBA" id="ARBA00004141"/>
    </source>
</evidence>
<protein>
    <submittedName>
        <fullName evidence="8">MARVEL domain containing 3</fullName>
    </submittedName>
</protein>